<organism evidence="1 2">
    <name type="scientific">Yoonia vestfoldensis SKA53</name>
    <dbReference type="NCBI Taxonomy" id="314232"/>
    <lineage>
        <taxon>Bacteria</taxon>
        <taxon>Pseudomonadati</taxon>
        <taxon>Pseudomonadota</taxon>
        <taxon>Alphaproteobacteria</taxon>
        <taxon>Rhodobacterales</taxon>
        <taxon>Paracoccaceae</taxon>
        <taxon>Yoonia</taxon>
    </lineage>
</organism>
<proteinExistence type="predicted"/>
<dbReference type="Proteomes" id="UP000004507">
    <property type="component" value="Unassembled WGS sequence"/>
</dbReference>
<dbReference type="EMBL" id="AAMS01000001">
    <property type="protein sequence ID" value="EAQ08251.1"/>
    <property type="molecule type" value="Genomic_DNA"/>
</dbReference>
<evidence type="ECO:0000313" key="1">
    <source>
        <dbReference type="EMBL" id="EAQ08251.1"/>
    </source>
</evidence>
<dbReference type="AlphaFoldDB" id="A3V1W7"/>
<protein>
    <submittedName>
        <fullName evidence="1">Uncharacterized protein</fullName>
    </submittedName>
</protein>
<comment type="caution">
    <text evidence="1">The sequence shown here is derived from an EMBL/GenBank/DDBJ whole genome shotgun (WGS) entry which is preliminary data.</text>
</comment>
<keyword evidence="2" id="KW-1185">Reference proteome</keyword>
<evidence type="ECO:0000313" key="2">
    <source>
        <dbReference type="Proteomes" id="UP000004507"/>
    </source>
</evidence>
<dbReference type="STRING" id="314232.SKA53_11014"/>
<name>A3V1W7_9RHOB</name>
<reference evidence="1 2" key="1">
    <citation type="submission" date="2006-01" db="EMBL/GenBank/DDBJ databases">
        <authorList>
            <person name="Hagstrom A."/>
            <person name="Ferriera S."/>
            <person name="Johnson J."/>
            <person name="Kravitz S."/>
            <person name="Halpern A."/>
            <person name="Remington K."/>
            <person name="Beeson K."/>
            <person name="Tran B."/>
            <person name="Rogers Y.-H."/>
            <person name="Friedman R."/>
            <person name="Venter J.C."/>
        </authorList>
    </citation>
    <scope>NUCLEOTIDE SEQUENCE [LARGE SCALE GENOMIC DNA]</scope>
    <source>
        <strain evidence="1 2">SKA53</strain>
    </source>
</reference>
<accession>A3V1W7</accession>
<sequence length="87" mass="10198">MMPKIGTAFRTISNRKVVAKLLYLLDSYRRTTPSPGHQNLPDISKKTNNNLVFSVFLDHFRDRFWDHLCRFRAVICQVWRVDLGCTA</sequence>
<gene>
    <name evidence="1" type="ORF">SKA53_11014</name>
</gene>
<dbReference type="HOGENOM" id="CLU_2479631_0_0_5"/>